<evidence type="ECO:0000259" key="4">
    <source>
        <dbReference type="SMART" id="SM00287"/>
    </source>
</evidence>
<keyword evidence="2" id="KW-0081">Bacteriolytic enzyme</keyword>
<sequence>MNQAGSIQIKSGQLMLRQAPDSQSPVLARLSKNRPVQVLAEAGNWYRIRAGNQQGYAAKAYIALSSPLPEPAASGPIPSDHNQNDFQVAAGQLTFDAEGMEQPGRYFSRQPHVPTDSSGVTLGRGYDMRDKTPASIKADLTSCGLSSDSASQFSRAAGLSGATARRFLLQQQLGSFEINPAQQKQLFTLTYQQMLSDVMRICRKPDLVARYGPTDWAQLPAKVQDLVVDLRYRGDYTPSSRLKLQPLLVRYNSGAMAQLMADETYWCSDEKVPRDRFVRRRDYLTS</sequence>
<evidence type="ECO:0000256" key="1">
    <source>
        <dbReference type="ARBA" id="ARBA00022529"/>
    </source>
</evidence>
<gene>
    <name evidence="5" type="ORF">ACFO3I_17085</name>
</gene>
<organism evidence="5 6">
    <name type="scientific">Rheinheimera marina</name>
    <dbReference type="NCBI Taxonomy" id="1774958"/>
    <lineage>
        <taxon>Bacteria</taxon>
        <taxon>Pseudomonadati</taxon>
        <taxon>Pseudomonadota</taxon>
        <taxon>Gammaproteobacteria</taxon>
        <taxon>Chromatiales</taxon>
        <taxon>Chromatiaceae</taxon>
        <taxon>Rheinheimera</taxon>
    </lineage>
</organism>
<feature type="domain" description="SH3b" evidence="4">
    <location>
        <begin position="4"/>
        <end position="66"/>
    </location>
</feature>
<feature type="region of interest" description="Disordered" evidence="3">
    <location>
        <begin position="104"/>
        <end position="126"/>
    </location>
</feature>
<dbReference type="SMART" id="SM00287">
    <property type="entry name" value="SH3b"/>
    <property type="match status" value="1"/>
</dbReference>
<name>A0ABV9JRA4_9GAMM</name>
<dbReference type="Proteomes" id="UP001595962">
    <property type="component" value="Unassembled WGS sequence"/>
</dbReference>
<dbReference type="InterPro" id="IPR003646">
    <property type="entry name" value="SH3-like_bac-type"/>
</dbReference>
<accession>A0ABV9JRA4</accession>
<evidence type="ECO:0000256" key="2">
    <source>
        <dbReference type="ARBA" id="ARBA00022638"/>
    </source>
</evidence>
<comment type="caution">
    <text evidence="5">The sequence shown here is derived from an EMBL/GenBank/DDBJ whole genome shotgun (WGS) entry which is preliminary data.</text>
</comment>
<evidence type="ECO:0000256" key="3">
    <source>
        <dbReference type="SAM" id="MobiDB-lite"/>
    </source>
</evidence>
<proteinExistence type="predicted"/>
<keyword evidence="1" id="KW-0929">Antimicrobial</keyword>
<dbReference type="InterPro" id="IPR023347">
    <property type="entry name" value="Lysozyme_dom_sf"/>
</dbReference>
<reference evidence="6" key="1">
    <citation type="journal article" date="2019" name="Int. J. Syst. Evol. Microbiol.">
        <title>The Global Catalogue of Microorganisms (GCM) 10K type strain sequencing project: providing services to taxonomists for standard genome sequencing and annotation.</title>
        <authorList>
            <consortium name="The Broad Institute Genomics Platform"/>
            <consortium name="The Broad Institute Genome Sequencing Center for Infectious Disease"/>
            <person name="Wu L."/>
            <person name="Ma J."/>
        </authorList>
    </citation>
    <scope>NUCLEOTIDE SEQUENCE [LARGE SCALE GENOMIC DNA]</scope>
    <source>
        <strain evidence="6">DT28</strain>
    </source>
</reference>
<dbReference type="Gene3D" id="2.30.30.40">
    <property type="entry name" value="SH3 Domains"/>
    <property type="match status" value="1"/>
</dbReference>
<dbReference type="RefSeq" id="WP_377336084.1">
    <property type="nucleotide sequence ID" value="NZ_JBHSGB010000017.1"/>
</dbReference>
<evidence type="ECO:0000313" key="6">
    <source>
        <dbReference type="Proteomes" id="UP001595962"/>
    </source>
</evidence>
<keyword evidence="6" id="KW-1185">Reference proteome</keyword>
<evidence type="ECO:0000313" key="5">
    <source>
        <dbReference type="EMBL" id="MFC4656737.1"/>
    </source>
</evidence>
<protein>
    <submittedName>
        <fullName evidence="5">SH3 domain-containing protein</fullName>
    </submittedName>
</protein>
<dbReference type="Pfam" id="PF08239">
    <property type="entry name" value="SH3_3"/>
    <property type="match status" value="1"/>
</dbReference>
<dbReference type="Gene3D" id="1.10.530.40">
    <property type="match status" value="1"/>
</dbReference>
<dbReference type="EMBL" id="JBHSGB010000017">
    <property type="protein sequence ID" value="MFC4656737.1"/>
    <property type="molecule type" value="Genomic_DNA"/>
</dbReference>